<keyword evidence="4" id="KW-0106">Calcium</keyword>
<feature type="region of interest" description="Disordered" evidence="5">
    <location>
        <begin position="19"/>
        <end position="442"/>
    </location>
</feature>
<keyword evidence="8" id="KW-1185">Reference proteome</keyword>
<dbReference type="KEGG" id="mmas:MYMAC_000988"/>
<evidence type="ECO:0000256" key="1">
    <source>
        <dbReference type="ARBA" id="ARBA00004613"/>
    </source>
</evidence>
<feature type="signal peptide" evidence="6">
    <location>
        <begin position="1"/>
        <end position="22"/>
    </location>
</feature>
<dbReference type="PANTHER" id="PTHR37467">
    <property type="entry name" value="EXPORTED CALCIUM-BINDING GLYCOPROTEIN-RELATED"/>
    <property type="match status" value="1"/>
</dbReference>
<dbReference type="SUPFAM" id="SSF53300">
    <property type="entry name" value="vWA-like"/>
    <property type="match status" value="1"/>
</dbReference>
<evidence type="ECO:0000256" key="4">
    <source>
        <dbReference type="ARBA" id="ARBA00022837"/>
    </source>
</evidence>
<dbReference type="PANTHER" id="PTHR37467:SF1">
    <property type="entry name" value="EXPORTED CALCIUM-BINDING GLYCOPROTEIN"/>
    <property type="match status" value="1"/>
</dbReference>
<dbReference type="Pfam" id="PF18884">
    <property type="entry name" value="TSP3_bac"/>
    <property type="match status" value="7"/>
</dbReference>
<keyword evidence="3 6" id="KW-0732">Signal</keyword>
<dbReference type="InterPro" id="IPR053180">
    <property type="entry name" value="Ca-binding_acidic-repeat"/>
</dbReference>
<evidence type="ECO:0000313" key="8">
    <source>
        <dbReference type="Proteomes" id="UP000217343"/>
    </source>
</evidence>
<dbReference type="EMBL" id="CP022203">
    <property type="protein sequence ID" value="ATB45403.1"/>
    <property type="molecule type" value="Genomic_DNA"/>
</dbReference>
<feature type="compositionally biased region" description="Acidic residues" evidence="5">
    <location>
        <begin position="403"/>
        <end position="413"/>
    </location>
</feature>
<keyword evidence="2" id="KW-0964">Secreted</keyword>
<evidence type="ECO:0000256" key="3">
    <source>
        <dbReference type="ARBA" id="ARBA00022729"/>
    </source>
</evidence>
<evidence type="ECO:0008006" key="9">
    <source>
        <dbReference type="Google" id="ProtNLM"/>
    </source>
</evidence>
<dbReference type="PROSITE" id="PS51257">
    <property type="entry name" value="PROKAR_LIPOPROTEIN"/>
    <property type="match status" value="1"/>
</dbReference>
<feature type="compositionally biased region" description="Polar residues" evidence="5">
    <location>
        <begin position="284"/>
        <end position="293"/>
    </location>
</feature>
<dbReference type="PROSITE" id="PS00018">
    <property type="entry name" value="EF_HAND_1"/>
    <property type="match status" value="1"/>
</dbReference>
<evidence type="ECO:0000256" key="5">
    <source>
        <dbReference type="SAM" id="MobiDB-lite"/>
    </source>
</evidence>
<dbReference type="OrthoDB" id="5480389at2"/>
<reference evidence="7 8" key="1">
    <citation type="submission" date="2017-06" db="EMBL/GenBank/DDBJ databases">
        <title>Sequencing and comparative analysis of myxobacterial genomes.</title>
        <authorList>
            <person name="Rupp O."/>
            <person name="Goesmann A."/>
            <person name="Sogaard-Andersen L."/>
        </authorList>
    </citation>
    <scope>NUCLEOTIDE SEQUENCE [LARGE SCALE GENOMIC DNA]</scope>
    <source>
        <strain evidence="7 8">DSM 14697</strain>
    </source>
</reference>
<evidence type="ECO:0000256" key="2">
    <source>
        <dbReference type="ARBA" id="ARBA00022525"/>
    </source>
</evidence>
<feature type="compositionally biased region" description="Basic and acidic residues" evidence="5">
    <location>
        <begin position="164"/>
        <end position="174"/>
    </location>
</feature>
<feature type="compositionally biased region" description="Acidic residues" evidence="5">
    <location>
        <begin position="183"/>
        <end position="193"/>
    </location>
</feature>
<evidence type="ECO:0000313" key="7">
    <source>
        <dbReference type="EMBL" id="ATB45403.1"/>
    </source>
</evidence>
<evidence type="ECO:0000256" key="6">
    <source>
        <dbReference type="SAM" id="SignalP"/>
    </source>
</evidence>
<feature type="compositionally biased region" description="Low complexity" evidence="5">
    <location>
        <begin position="350"/>
        <end position="360"/>
    </location>
</feature>
<feature type="compositionally biased region" description="Acidic residues" evidence="5">
    <location>
        <begin position="272"/>
        <end position="282"/>
    </location>
</feature>
<feature type="compositionally biased region" description="Basic and acidic residues" evidence="5">
    <location>
        <begin position="111"/>
        <end position="123"/>
    </location>
</feature>
<sequence>MRNPLMRYFTCALLAASLLTGCGGGKDPDPNPQPNADGGGGGNDGGDDGGTEPQEEDAGIIPDPDPDPGEVPTDIDDPENVNKDSDCDGLTDAEEFATIYPGGQKTNPGLRDTDGDGIRDGVEVGRTASPDPDCNFPGDQDTATRTSPVLADTDGDGIPDGLEDLNRNGRRDPGETDPNAIDSDGDGLADGAEDANRNGVVSPGETDPRKRDSDGDGLDDGLEARTNTNPLAPDTDGDTCSDGEEDVNRNGVVDGNETDPRVADCAASVPDADFDGIPDAVEEATNTDPNNADTDGDGIPDGVEDANRNGRVDSGETDPRLTDSDCDGLQDGPGRDGFRGEDPNGNGNVDPGETDPTNPDTDGDGLLDGLELGVTTAQAPRSDCGYVGDADPGTTTSPTNPDSDGDGIQDGAEDANQNGRVDEGELNPNDPADGAGNTPAGQACRTANLRTVTFREENGADLRLALPSTFTDANLRTIRDGNNAVGIIGWDATKQVTLIAYKRGRVGSSSNPTGDEAGIRTGSFNSATRDFQQTFNTWDGYPALSARYAMSGGGDLKTFTNTLTRSLVPGSTGELTGTAGVSGPFTMQAQYVHRSDDSVVVVMAITPTSRYNEAGSLFTTADTAGGSALAQFGDTDAVQCEQFTVRRAVVDFIFVVDDSGSMASSQQSLANAATAVADKLANATLDYRLAMVTTTYTYSSGSNNGTLRGFTGNINQFRAWLTQNSTCSGGQCSGITIPPGSQQTTCSSNAQCWVGQSGNGTERPLQAAREVINLLASSGGTPETRFRAGAKVVVVVLTDTRDQSSGTIDTYTQYFLGTGNEPGTNRNPLNQPIDVHGILCPHENATNDTSTWCQNQEDPRNPRHLDIIQATGGVYGSIRDSAAITTTINAIIDSVIASVGYRTQKPPIGASLKVAMGAVANASQCPTPGDLPRSRVHGFDVDGISRAVSFFGGCRPESPGTTQAALSYRYWTDRTSNPDGVPAPCEGDDFHDPNDPDFCEGKLVCNRTTDKCECPSDCGGGGEPGQVCDTDPEVCAFTCAPDCGGTCGTYETCNTDTCSCSCVQSATCAPGFTFSQDACGCVCDTAALNCGPQYQADPNTCACACKSDCGGCGPNSVCNQSYCVCEGIIG</sequence>
<dbReference type="AlphaFoldDB" id="A0A250JP10"/>
<dbReference type="InterPro" id="IPR036465">
    <property type="entry name" value="vWFA_dom_sf"/>
</dbReference>
<feature type="compositionally biased region" description="Basic and acidic residues" evidence="5">
    <location>
        <begin position="305"/>
        <end position="323"/>
    </location>
</feature>
<feature type="compositionally biased region" description="Acidic residues" evidence="5">
    <location>
        <begin position="235"/>
        <end position="245"/>
    </location>
</feature>
<feature type="compositionally biased region" description="Basic and acidic residues" evidence="5">
    <location>
        <begin position="333"/>
        <end position="342"/>
    </location>
</feature>
<dbReference type="InterPro" id="IPR059100">
    <property type="entry name" value="TSP3_bac"/>
</dbReference>
<comment type="subcellular location">
    <subcellularLocation>
        <location evidence="1">Secreted</location>
    </subcellularLocation>
</comment>
<name>A0A250JP10_9BACT</name>
<feature type="compositionally biased region" description="Polar residues" evidence="5">
    <location>
        <begin position="393"/>
        <end position="402"/>
    </location>
</feature>
<accession>A0A250JP10</accession>
<feature type="chain" id="PRO_5013259077" description="VWA domain-containing protein" evidence="6">
    <location>
        <begin position="23"/>
        <end position="1130"/>
    </location>
</feature>
<dbReference type="Proteomes" id="UP000217343">
    <property type="component" value="Chromosome"/>
</dbReference>
<proteinExistence type="predicted"/>
<organism evidence="7 8">
    <name type="scientific">Corallococcus macrosporus DSM 14697</name>
    <dbReference type="NCBI Taxonomy" id="1189310"/>
    <lineage>
        <taxon>Bacteria</taxon>
        <taxon>Pseudomonadati</taxon>
        <taxon>Myxococcota</taxon>
        <taxon>Myxococcia</taxon>
        <taxon>Myxococcales</taxon>
        <taxon>Cystobacterineae</taxon>
        <taxon>Myxococcaceae</taxon>
        <taxon>Corallococcus</taxon>
    </lineage>
</organism>
<feature type="compositionally biased region" description="Acidic residues" evidence="5">
    <location>
        <begin position="153"/>
        <end position="163"/>
    </location>
</feature>
<protein>
    <recommendedName>
        <fullName evidence="9">VWA domain-containing protein</fullName>
    </recommendedName>
</protein>
<dbReference type="NCBIfam" id="NF033765">
    <property type="entry name" value="gliding_CglD"/>
    <property type="match status" value="1"/>
</dbReference>
<dbReference type="InterPro" id="IPR018247">
    <property type="entry name" value="EF_Hand_1_Ca_BS"/>
</dbReference>
<dbReference type="RefSeq" id="WP_095957248.1">
    <property type="nucleotide sequence ID" value="NZ_CP022203.1"/>
</dbReference>
<feature type="compositionally biased region" description="Acidic residues" evidence="5">
    <location>
        <begin position="294"/>
        <end position="304"/>
    </location>
</feature>
<feature type="compositionally biased region" description="Acidic residues" evidence="5">
    <location>
        <begin position="45"/>
        <end position="79"/>
    </location>
</feature>
<dbReference type="Gene3D" id="3.40.50.410">
    <property type="entry name" value="von Willebrand factor, type A domain"/>
    <property type="match status" value="1"/>
</dbReference>
<gene>
    <name evidence="7" type="ORF">MYMAC_000988</name>
</gene>